<sequence length="447" mass="47837">MDYREAIDYLLSLSDMERGYQASPNPTMSLASVRSLLARLNDPHLGRPTVHITGSKGKGTTSAMIAGILREAGYATALYTSPHLHSFTERIAIGGEPVSPEEFAAGMTAILPAVEAERESVHGDVSTFGVLTALFFWLVRAQVPRVDWQVVEVGLGGTFDATNVFEATEVAVITPISLEHTQILGKTTVEIARDKSGIIKPGTTAVVAKQRDPAVLDVIRERCVEVGASMVDVGGSYAVEVTEKHPWGQRLEVRRSSGEVIALRTPMLGRHQAENAMTAVAVADAIRARGFALSDHAIAEGLARVRVPGRLEVMGQKPLIVADGAHNGESAAALAAALREYFTWKRCFLVIGVTRDKDLRAMGFELARLAELIVCVGFRNPRSMDPYEMIQQIGFLGPAAVAEETVAGGIETALAHATADDLVCITGSLYVVAEAREAVLGESVVRG</sequence>
<evidence type="ECO:0000313" key="13">
    <source>
        <dbReference type="EMBL" id="WBL35196.1"/>
    </source>
</evidence>
<evidence type="ECO:0000313" key="14">
    <source>
        <dbReference type="Proteomes" id="UP001212803"/>
    </source>
</evidence>
<dbReference type="PANTHER" id="PTHR11136">
    <property type="entry name" value="FOLYLPOLYGLUTAMATE SYNTHASE-RELATED"/>
    <property type="match status" value="1"/>
</dbReference>
<evidence type="ECO:0000256" key="7">
    <source>
        <dbReference type="ARBA" id="ARBA00022842"/>
    </source>
</evidence>
<organism evidence="13 14">
    <name type="scientific">Tepidiforma flava</name>
    <dbReference type="NCBI Taxonomy" id="3004094"/>
    <lineage>
        <taxon>Bacteria</taxon>
        <taxon>Bacillati</taxon>
        <taxon>Chloroflexota</taxon>
        <taxon>Tepidiformia</taxon>
        <taxon>Tepidiformales</taxon>
        <taxon>Tepidiformaceae</taxon>
        <taxon>Tepidiforma</taxon>
    </lineage>
</organism>
<feature type="domain" description="Mur ligase C-terminal" evidence="11">
    <location>
        <begin position="309"/>
        <end position="428"/>
    </location>
</feature>
<evidence type="ECO:0000259" key="11">
    <source>
        <dbReference type="Pfam" id="PF02875"/>
    </source>
</evidence>
<dbReference type="SUPFAM" id="SSF53623">
    <property type="entry name" value="MurD-like peptide ligases, catalytic domain"/>
    <property type="match status" value="1"/>
</dbReference>
<protein>
    <recommendedName>
        <fullName evidence="2">tetrahydrofolate synthase</fullName>
        <ecNumber evidence="2">6.3.2.17</ecNumber>
    </recommendedName>
    <alternativeName>
        <fullName evidence="8">Tetrahydrofolylpolyglutamate synthase</fullName>
    </alternativeName>
</protein>
<dbReference type="SUPFAM" id="SSF53244">
    <property type="entry name" value="MurD-like peptide ligases, peptide-binding domain"/>
    <property type="match status" value="1"/>
</dbReference>
<dbReference type="InterPro" id="IPR001645">
    <property type="entry name" value="Folylpolyglutamate_synth"/>
</dbReference>
<proteinExistence type="inferred from homology"/>
<feature type="domain" description="Mur ligase central" evidence="12">
    <location>
        <begin position="148"/>
        <end position="283"/>
    </location>
</feature>
<keyword evidence="4" id="KW-0479">Metal-binding</keyword>
<dbReference type="InterPro" id="IPR013221">
    <property type="entry name" value="Mur_ligase_cen"/>
</dbReference>
<keyword evidence="7" id="KW-0460">Magnesium</keyword>
<keyword evidence="6 10" id="KW-0067">ATP-binding</keyword>
<dbReference type="Gene3D" id="3.40.1190.10">
    <property type="entry name" value="Mur-like, catalytic domain"/>
    <property type="match status" value="1"/>
</dbReference>
<reference evidence="13 14" key="1">
    <citation type="journal article" date="2023" name="ISME J.">
        <title>Thermophilic Dehalococcoidia with unusual traits shed light on an unexpected past.</title>
        <authorList>
            <person name="Palmer M."/>
            <person name="Covington J.K."/>
            <person name="Zhou E.M."/>
            <person name="Thomas S.C."/>
            <person name="Habib N."/>
            <person name="Seymour C.O."/>
            <person name="Lai D."/>
            <person name="Johnston J."/>
            <person name="Hashimi A."/>
            <person name="Jiao J.Y."/>
            <person name="Muok A.R."/>
            <person name="Liu L."/>
            <person name="Xian W.D."/>
            <person name="Zhi X.Y."/>
            <person name="Li M.M."/>
            <person name="Silva L.P."/>
            <person name="Bowen B.P."/>
            <person name="Louie K."/>
            <person name="Briegel A."/>
            <person name="Pett-Ridge J."/>
            <person name="Weber P.K."/>
            <person name="Tocheva E.I."/>
            <person name="Woyke T."/>
            <person name="Northen T.R."/>
            <person name="Mayali X."/>
            <person name="Li W.J."/>
            <person name="Hedlund B.P."/>
        </authorList>
    </citation>
    <scope>NUCLEOTIDE SEQUENCE [LARGE SCALE GENOMIC DNA]</scope>
    <source>
        <strain evidence="13 14">YIM 72310</strain>
    </source>
</reference>
<accession>A0ABY7M3R0</accession>
<keyword evidence="14" id="KW-1185">Reference proteome</keyword>
<dbReference type="PIRSF" id="PIRSF001563">
    <property type="entry name" value="Folylpolyglu_synth"/>
    <property type="match status" value="1"/>
</dbReference>
<evidence type="ECO:0000256" key="5">
    <source>
        <dbReference type="ARBA" id="ARBA00022741"/>
    </source>
</evidence>
<dbReference type="RefSeq" id="WP_270055724.1">
    <property type="nucleotide sequence ID" value="NZ_CP115149.1"/>
</dbReference>
<evidence type="ECO:0000256" key="6">
    <source>
        <dbReference type="ARBA" id="ARBA00022840"/>
    </source>
</evidence>
<comment type="similarity">
    <text evidence="1 10">Belongs to the folylpolyglutamate synthase family.</text>
</comment>
<evidence type="ECO:0000256" key="1">
    <source>
        <dbReference type="ARBA" id="ARBA00008276"/>
    </source>
</evidence>
<dbReference type="EMBL" id="CP115149">
    <property type="protein sequence ID" value="WBL35196.1"/>
    <property type="molecule type" value="Genomic_DNA"/>
</dbReference>
<dbReference type="Pfam" id="PF02875">
    <property type="entry name" value="Mur_ligase_C"/>
    <property type="match status" value="1"/>
</dbReference>
<name>A0ABY7M3R0_9CHLR</name>
<dbReference type="Gene3D" id="3.90.190.20">
    <property type="entry name" value="Mur ligase, C-terminal domain"/>
    <property type="match status" value="1"/>
</dbReference>
<dbReference type="InterPro" id="IPR004101">
    <property type="entry name" value="Mur_ligase_C"/>
</dbReference>
<dbReference type="InterPro" id="IPR036565">
    <property type="entry name" value="Mur-like_cat_sf"/>
</dbReference>
<evidence type="ECO:0000256" key="9">
    <source>
        <dbReference type="ARBA" id="ARBA00047493"/>
    </source>
</evidence>
<evidence type="ECO:0000259" key="12">
    <source>
        <dbReference type="Pfam" id="PF08245"/>
    </source>
</evidence>
<evidence type="ECO:0000256" key="8">
    <source>
        <dbReference type="ARBA" id="ARBA00030592"/>
    </source>
</evidence>
<dbReference type="NCBIfam" id="TIGR01499">
    <property type="entry name" value="folC"/>
    <property type="match status" value="1"/>
</dbReference>
<evidence type="ECO:0000256" key="4">
    <source>
        <dbReference type="ARBA" id="ARBA00022723"/>
    </source>
</evidence>
<comment type="catalytic activity">
    <reaction evidence="9">
        <text>(6S)-5,6,7,8-tetrahydrofolyl-(gamma-L-Glu)(n) + L-glutamate + ATP = (6S)-5,6,7,8-tetrahydrofolyl-(gamma-L-Glu)(n+1) + ADP + phosphate + H(+)</text>
        <dbReference type="Rhea" id="RHEA:10580"/>
        <dbReference type="Rhea" id="RHEA-COMP:14738"/>
        <dbReference type="Rhea" id="RHEA-COMP:14740"/>
        <dbReference type="ChEBI" id="CHEBI:15378"/>
        <dbReference type="ChEBI" id="CHEBI:29985"/>
        <dbReference type="ChEBI" id="CHEBI:30616"/>
        <dbReference type="ChEBI" id="CHEBI:43474"/>
        <dbReference type="ChEBI" id="CHEBI:141005"/>
        <dbReference type="ChEBI" id="CHEBI:456216"/>
        <dbReference type="EC" id="6.3.2.17"/>
    </reaction>
</comment>
<dbReference type="Pfam" id="PF08245">
    <property type="entry name" value="Mur_ligase_M"/>
    <property type="match status" value="1"/>
</dbReference>
<dbReference type="PANTHER" id="PTHR11136:SF0">
    <property type="entry name" value="DIHYDROFOLATE SYNTHETASE-RELATED"/>
    <property type="match status" value="1"/>
</dbReference>
<evidence type="ECO:0000256" key="10">
    <source>
        <dbReference type="PIRNR" id="PIRNR001563"/>
    </source>
</evidence>
<dbReference type="EC" id="6.3.2.17" evidence="2"/>
<evidence type="ECO:0000256" key="3">
    <source>
        <dbReference type="ARBA" id="ARBA00022598"/>
    </source>
</evidence>
<keyword evidence="3 10" id="KW-0436">Ligase</keyword>
<dbReference type="InterPro" id="IPR036615">
    <property type="entry name" value="Mur_ligase_C_dom_sf"/>
</dbReference>
<keyword evidence="5 10" id="KW-0547">Nucleotide-binding</keyword>
<evidence type="ECO:0000256" key="2">
    <source>
        <dbReference type="ARBA" id="ARBA00013025"/>
    </source>
</evidence>
<dbReference type="Proteomes" id="UP001212803">
    <property type="component" value="Chromosome"/>
</dbReference>
<gene>
    <name evidence="13" type="ORF">O0235_10385</name>
</gene>